<evidence type="ECO:0000256" key="1">
    <source>
        <dbReference type="SAM" id="MobiDB-lite"/>
    </source>
</evidence>
<sequence>MADLHVVACQRAVAHRRRPPPLVISSCRWLHHRSLLRRRRPSPCRPQHCPRMLSVPTTTVLTLRGACTPVAICRVPLSFLPPRRPCSDTINLRIGPHANLDSRPLPQRAFPSPPLSLRWMMSTPTLRHHCHHRRCPHPPPRLLAPNTECTHLGKPSRSPSSASTLMADARVLRKGQLRLLEPPGSFGADAWMKPASSNSAFPRPPARVLPPPPSAHDPHHKSHPHALYSPLLSTASSLSTSSSLCAILLQAPPTRTGAATSNCTRASVPSGTRSSSH</sequence>
<gene>
    <name evidence="2" type="ORF">MVEN_00131800</name>
</gene>
<feature type="compositionally biased region" description="Pro residues" evidence="1">
    <location>
        <begin position="202"/>
        <end position="215"/>
    </location>
</feature>
<dbReference type="Proteomes" id="UP000620124">
    <property type="component" value="Unassembled WGS sequence"/>
</dbReference>
<dbReference type="AlphaFoldDB" id="A0A8H7DFQ2"/>
<dbReference type="EMBL" id="JACAZI010000001">
    <property type="protein sequence ID" value="KAF7372685.1"/>
    <property type="molecule type" value="Genomic_DNA"/>
</dbReference>
<protein>
    <submittedName>
        <fullName evidence="2">Uncharacterized protein</fullName>
    </submittedName>
</protein>
<organism evidence="2 3">
    <name type="scientific">Mycena venus</name>
    <dbReference type="NCBI Taxonomy" id="2733690"/>
    <lineage>
        <taxon>Eukaryota</taxon>
        <taxon>Fungi</taxon>
        <taxon>Dikarya</taxon>
        <taxon>Basidiomycota</taxon>
        <taxon>Agaricomycotina</taxon>
        <taxon>Agaricomycetes</taxon>
        <taxon>Agaricomycetidae</taxon>
        <taxon>Agaricales</taxon>
        <taxon>Marasmiineae</taxon>
        <taxon>Mycenaceae</taxon>
        <taxon>Mycena</taxon>
    </lineage>
</organism>
<evidence type="ECO:0000313" key="3">
    <source>
        <dbReference type="Proteomes" id="UP000620124"/>
    </source>
</evidence>
<reference evidence="2" key="1">
    <citation type="submission" date="2020-05" db="EMBL/GenBank/DDBJ databases">
        <title>Mycena genomes resolve the evolution of fungal bioluminescence.</title>
        <authorList>
            <person name="Tsai I.J."/>
        </authorList>
    </citation>
    <scope>NUCLEOTIDE SEQUENCE</scope>
    <source>
        <strain evidence="2">CCC161011</strain>
    </source>
</reference>
<name>A0A8H7DFQ2_9AGAR</name>
<keyword evidence="3" id="KW-1185">Reference proteome</keyword>
<comment type="caution">
    <text evidence="2">The sequence shown here is derived from an EMBL/GenBank/DDBJ whole genome shotgun (WGS) entry which is preliminary data.</text>
</comment>
<feature type="compositionally biased region" description="Polar residues" evidence="1">
    <location>
        <begin position="257"/>
        <end position="277"/>
    </location>
</feature>
<feature type="region of interest" description="Disordered" evidence="1">
    <location>
        <begin position="197"/>
        <end position="226"/>
    </location>
</feature>
<feature type="region of interest" description="Disordered" evidence="1">
    <location>
        <begin position="255"/>
        <end position="277"/>
    </location>
</feature>
<proteinExistence type="predicted"/>
<accession>A0A8H7DFQ2</accession>
<evidence type="ECO:0000313" key="2">
    <source>
        <dbReference type="EMBL" id="KAF7372685.1"/>
    </source>
</evidence>